<name>A0A8T1PRU9_CARIL</name>
<sequence length="115" mass="13144">MGVNKWSVLTRLSRAVRKVIGRASSNTNCRLSFNDQPGLRAYTDDRFDLDSEDSGSSTRPGLALRKMMSYPNSEDDVDKRAEMFIANFHHQLRIERQISLELQYCRGNSFKAISP</sequence>
<feature type="region of interest" description="Disordered" evidence="1">
    <location>
        <begin position="45"/>
        <end position="65"/>
    </location>
</feature>
<keyword evidence="3" id="KW-1185">Reference proteome</keyword>
<reference evidence="2" key="1">
    <citation type="submission" date="2020-12" db="EMBL/GenBank/DDBJ databases">
        <title>WGS assembly of Carya illinoinensis cv. Pawnee.</title>
        <authorList>
            <person name="Platts A."/>
            <person name="Shu S."/>
            <person name="Wright S."/>
            <person name="Barry K."/>
            <person name="Edger P."/>
            <person name="Pires J.C."/>
            <person name="Schmutz J."/>
        </authorList>
    </citation>
    <scope>NUCLEOTIDE SEQUENCE</scope>
    <source>
        <tissue evidence="2">Leaf</tissue>
    </source>
</reference>
<dbReference type="Proteomes" id="UP000811609">
    <property type="component" value="Chromosome 8"/>
</dbReference>
<proteinExistence type="predicted"/>
<gene>
    <name evidence="2" type="ORF">CIPAW_08G037100</name>
</gene>
<dbReference type="PANTHER" id="PTHR33098:SF112">
    <property type="entry name" value="COTTON FIBER PROTEIN"/>
    <property type="match status" value="1"/>
</dbReference>
<evidence type="ECO:0000313" key="2">
    <source>
        <dbReference type="EMBL" id="KAG6644171.1"/>
    </source>
</evidence>
<comment type="caution">
    <text evidence="2">The sequence shown here is derived from an EMBL/GenBank/DDBJ whole genome shotgun (WGS) entry which is preliminary data.</text>
</comment>
<dbReference type="AlphaFoldDB" id="A0A8T1PRU9"/>
<dbReference type="InterPro" id="IPR008480">
    <property type="entry name" value="DUF761_pln"/>
</dbReference>
<dbReference type="EMBL" id="CM031816">
    <property type="protein sequence ID" value="KAG6644171.1"/>
    <property type="molecule type" value="Genomic_DNA"/>
</dbReference>
<organism evidence="2 3">
    <name type="scientific">Carya illinoinensis</name>
    <name type="common">Pecan</name>
    <dbReference type="NCBI Taxonomy" id="32201"/>
    <lineage>
        <taxon>Eukaryota</taxon>
        <taxon>Viridiplantae</taxon>
        <taxon>Streptophyta</taxon>
        <taxon>Embryophyta</taxon>
        <taxon>Tracheophyta</taxon>
        <taxon>Spermatophyta</taxon>
        <taxon>Magnoliopsida</taxon>
        <taxon>eudicotyledons</taxon>
        <taxon>Gunneridae</taxon>
        <taxon>Pentapetalae</taxon>
        <taxon>rosids</taxon>
        <taxon>fabids</taxon>
        <taxon>Fagales</taxon>
        <taxon>Juglandaceae</taxon>
        <taxon>Carya</taxon>
    </lineage>
</organism>
<evidence type="ECO:0000256" key="1">
    <source>
        <dbReference type="SAM" id="MobiDB-lite"/>
    </source>
</evidence>
<accession>A0A8T1PRU9</accession>
<protein>
    <submittedName>
        <fullName evidence="2">Uncharacterized protein</fullName>
    </submittedName>
</protein>
<dbReference type="PANTHER" id="PTHR33098">
    <property type="entry name" value="COTTON FIBER (DUF761)"/>
    <property type="match status" value="1"/>
</dbReference>
<dbReference type="Pfam" id="PF05553">
    <property type="entry name" value="DUF761"/>
    <property type="match status" value="1"/>
</dbReference>
<evidence type="ECO:0000313" key="3">
    <source>
        <dbReference type="Proteomes" id="UP000811609"/>
    </source>
</evidence>